<organism evidence="20 21">
    <name type="scientific">Wenzhouxiangella limi</name>
    <dbReference type="NCBI Taxonomy" id="2707351"/>
    <lineage>
        <taxon>Bacteria</taxon>
        <taxon>Pseudomonadati</taxon>
        <taxon>Pseudomonadota</taxon>
        <taxon>Gammaproteobacteria</taxon>
        <taxon>Chromatiales</taxon>
        <taxon>Wenzhouxiangellaceae</taxon>
        <taxon>Wenzhouxiangella</taxon>
    </lineage>
</organism>
<dbReference type="PANTHER" id="PTHR46382:SF1">
    <property type="entry name" value="PHOSPHATIDATE CYTIDYLYLTRANSFERASE"/>
    <property type="match status" value="1"/>
</dbReference>
<evidence type="ECO:0000256" key="12">
    <source>
        <dbReference type="ARBA" id="ARBA00022695"/>
    </source>
</evidence>
<dbReference type="PANTHER" id="PTHR46382">
    <property type="entry name" value="PHOSPHATIDATE CYTIDYLYLTRANSFERASE"/>
    <property type="match status" value="1"/>
</dbReference>
<comment type="pathway">
    <text evidence="4">Lipid metabolism.</text>
</comment>
<evidence type="ECO:0000256" key="11">
    <source>
        <dbReference type="ARBA" id="ARBA00022692"/>
    </source>
</evidence>
<evidence type="ECO:0000256" key="3">
    <source>
        <dbReference type="ARBA" id="ARBA00005119"/>
    </source>
</evidence>
<evidence type="ECO:0000256" key="10">
    <source>
        <dbReference type="ARBA" id="ARBA00022679"/>
    </source>
</evidence>
<dbReference type="EMBL" id="JAAGSC010000034">
    <property type="protein sequence ID" value="NDY94939.1"/>
    <property type="molecule type" value="Genomic_DNA"/>
</dbReference>
<dbReference type="GO" id="GO:0016024">
    <property type="term" value="P:CDP-diacylglycerol biosynthetic process"/>
    <property type="evidence" value="ECO:0007669"/>
    <property type="project" value="UniProtKB-UniPathway"/>
</dbReference>
<feature type="transmembrane region" description="Helical" evidence="19">
    <location>
        <begin position="173"/>
        <end position="193"/>
    </location>
</feature>
<dbReference type="InterPro" id="IPR000374">
    <property type="entry name" value="PC_trans"/>
</dbReference>
<keyword evidence="12 18" id="KW-0548">Nucleotidyltransferase</keyword>
<keyword evidence="21" id="KW-1185">Reference proteome</keyword>
<reference evidence="20 21" key="1">
    <citation type="submission" date="2020-02" db="EMBL/GenBank/DDBJ databases">
        <authorList>
            <person name="Zhang X.-Y."/>
        </authorList>
    </citation>
    <scope>NUCLEOTIDE SEQUENCE [LARGE SCALE GENOMIC DNA]</scope>
    <source>
        <strain evidence="20 21">C33</strain>
    </source>
</reference>
<evidence type="ECO:0000313" key="20">
    <source>
        <dbReference type="EMBL" id="NDY94939.1"/>
    </source>
</evidence>
<evidence type="ECO:0000256" key="14">
    <source>
        <dbReference type="ARBA" id="ARBA00023098"/>
    </source>
</evidence>
<evidence type="ECO:0000256" key="9">
    <source>
        <dbReference type="ARBA" id="ARBA00022516"/>
    </source>
</evidence>
<dbReference type="Proteomes" id="UP000484885">
    <property type="component" value="Unassembled WGS sequence"/>
</dbReference>
<comment type="pathway">
    <text evidence="3 18">Phospholipid metabolism; CDP-diacylglycerol biosynthesis; CDP-diacylglycerol from sn-glycerol 3-phosphate: step 3/3.</text>
</comment>
<feature type="transmembrane region" description="Helical" evidence="19">
    <location>
        <begin position="109"/>
        <end position="128"/>
    </location>
</feature>
<comment type="subcellular location">
    <subcellularLocation>
        <location evidence="2">Cell membrane</location>
        <topology evidence="2">Multi-pass membrane protein</topology>
    </subcellularLocation>
</comment>
<dbReference type="GO" id="GO:0005886">
    <property type="term" value="C:plasma membrane"/>
    <property type="evidence" value="ECO:0007669"/>
    <property type="project" value="UniProtKB-SubCell"/>
</dbReference>
<evidence type="ECO:0000256" key="16">
    <source>
        <dbReference type="ARBA" id="ARBA00023209"/>
    </source>
</evidence>
<evidence type="ECO:0000256" key="2">
    <source>
        <dbReference type="ARBA" id="ARBA00004651"/>
    </source>
</evidence>
<feature type="transmembrane region" description="Helical" evidence="19">
    <location>
        <begin position="134"/>
        <end position="152"/>
    </location>
</feature>
<evidence type="ECO:0000256" key="15">
    <source>
        <dbReference type="ARBA" id="ARBA00023136"/>
    </source>
</evidence>
<feature type="transmembrane region" description="Helical" evidence="19">
    <location>
        <begin position="56"/>
        <end position="74"/>
    </location>
</feature>
<keyword evidence="14" id="KW-0443">Lipid metabolism</keyword>
<evidence type="ECO:0000256" key="1">
    <source>
        <dbReference type="ARBA" id="ARBA00001698"/>
    </source>
</evidence>
<dbReference type="GO" id="GO:0004605">
    <property type="term" value="F:phosphatidate cytidylyltransferase activity"/>
    <property type="evidence" value="ECO:0007669"/>
    <property type="project" value="UniProtKB-EC"/>
</dbReference>
<evidence type="ECO:0000256" key="4">
    <source>
        <dbReference type="ARBA" id="ARBA00005189"/>
    </source>
</evidence>
<name>A0A845VCE2_9GAMM</name>
<protein>
    <recommendedName>
        <fullName evidence="7 18">Phosphatidate cytidylyltransferase</fullName>
        <ecNumber evidence="6 18">2.7.7.41</ecNumber>
    </recommendedName>
</protein>
<evidence type="ECO:0000256" key="8">
    <source>
        <dbReference type="ARBA" id="ARBA00022475"/>
    </source>
</evidence>
<keyword evidence="16" id="KW-0594">Phospholipid biosynthesis</keyword>
<dbReference type="RefSeq" id="WP_164210352.1">
    <property type="nucleotide sequence ID" value="NZ_JAAGSC010000034.1"/>
</dbReference>
<evidence type="ECO:0000256" key="17">
    <source>
        <dbReference type="ARBA" id="ARBA00023264"/>
    </source>
</evidence>
<evidence type="ECO:0000256" key="13">
    <source>
        <dbReference type="ARBA" id="ARBA00022989"/>
    </source>
</evidence>
<sequence>MLKTRFLTAVAMAAVGLGLLFFLPPAAFSIAAGVLLLGVAGREAGRLAGLPEPIQWLAFAGCLLLVALVLHLLLNSALPGLALSLAVLAWLVMLLWLGQPNFGRHLRGLKLVALAVILLSAWLSLSLLQAQSPWLVLLVVGIIAAADIGAYFSGRAIGGARLAPRISPGKTRAGALGGLLAATLVSAGTALAFPGAPFAPGPAAAIGLVLAAVSIGGDLLISLFKRQQGLKDSSSLLPGHGGLLDRFDSLGAALPFFALAWLWWGQ</sequence>
<evidence type="ECO:0000256" key="5">
    <source>
        <dbReference type="ARBA" id="ARBA00010185"/>
    </source>
</evidence>
<keyword evidence="8" id="KW-1003">Cell membrane</keyword>
<evidence type="ECO:0000313" key="21">
    <source>
        <dbReference type="Proteomes" id="UP000484885"/>
    </source>
</evidence>
<evidence type="ECO:0000256" key="6">
    <source>
        <dbReference type="ARBA" id="ARBA00012487"/>
    </source>
</evidence>
<keyword evidence="15 19" id="KW-0472">Membrane</keyword>
<accession>A0A845VCE2</accession>
<comment type="catalytic activity">
    <reaction evidence="1 18">
        <text>a 1,2-diacyl-sn-glycero-3-phosphate + CTP + H(+) = a CDP-1,2-diacyl-sn-glycerol + diphosphate</text>
        <dbReference type="Rhea" id="RHEA:16229"/>
        <dbReference type="ChEBI" id="CHEBI:15378"/>
        <dbReference type="ChEBI" id="CHEBI:33019"/>
        <dbReference type="ChEBI" id="CHEBI:37563"/>
        <dbReference type="ChEBI" id="CHEBI:58332"/>
        <dbReference type="ChEBI" id="CHEBI:58608"/>
        <dbReference type="EC" id="2.7.7.41"/>
    </reaction>
</comment>
<dbReference type="EC" id="2.7.7.41" evidence="6 18"/>
<dbReference type="AlphaFoldDB" id="A0A845VCE2"/>
<evidence type="ECO:0000256" key="7">
    <source>
        <dbReference type="ARBA" id="ARBA00019373"/>
    </source>
</evidence>
<feature type="transmembrane region" description="Helical" evidence="19">
    <location>
        <begin position="205"/>
        <end position="224"/>
    </location>
</feature>
<gene>
    <name evidence="20" type="ORF">G3I74_04265</name>
</gene>
<keyword evidence="17" id="KW-1208">Phospholipid metabolism</keyword>
<proteinExistence type="inferred from homology"/>
<dbReference type="UniPathway" id="UPA00557">
    <property type="reaction ID" value="UER00614"/>
</dbReference>
<feature type="transmembrane region" description="Helical" evidence="19">
    <location>
        <begin position="6"/>
        <end position="36"/>
    </location>
</feature>
<comment type="caution">
    <text evidence="20">The sequence shown here is derived from an EMBL/GenBank/DDBJ whole genome shotgun (WGS) entry which is preliminary data.</text>
</comment>
<keyword evidence="9" id="KW-0444">Lipid biosynthesis</keyword>
<evidence type="ECO:0000256" key="19">
    <source>
        <dbReference type="SAM" id="Phobius"/>
    </source>
</evidence>
<feature type="transmembrane region" description="Helical" evidence="19">
    <location>
        <begin position="80"/>
        <end position="97"/>
    </location>
</feature>
<comment type="similarity">
    <text evidence="5 18">Belongs to the CDS family.</text>
</comment>
<keyword evidence="11 18" id="KW-0812">Transmembrane</keyword>
<dbReference type="Pfam" id="PF01148">
    <property type="entry name" value="CTP_transf_1"/>
    <property type="match status" value="1"/>
</dbReference>
<keyword evidence="10 18" id="KW-0808">Transferase</keyword>
<keyword evidence="13 19" id="KW-1133">Transmembrane helix</keyword>
<evidence type="ECO:0000256" key="18">
    <source>
        <dbReference type="RuleBase" id="RU003938"/>
    </source>
</evidence>
<dbReference type="PROSITE" id="PS01315">
    <property type="entry name" value="CDS"/>
    <property type="match status" value="1"/>
</dbReference>